<name>A0A5Q3Q6U0_9PSEU</name>
<feature type="region of interest" description="Disordered" evidence="1">
    <location>
        <begin position="109"/>
        <end position="137"/>
    </location>
</feature>
<gene>
    <name evidence="3" type="ORF">GIY23_05990</name>
</gene>
<dbReference type="AlphaFoldDB" id="A0A5Q3Q6U0"/>
<sequence length="384" mass="39220">MTGAINTAVKGLPDSCRATAEELSKLSAGSDEVGTGLYRVRSESESCWTGEAGDAFREAMQKRGRAASDLAEAASRGQKALETFADELQTVRGWVRQAREVAAKHGLTVTPTTIEPPGPAPAAPPEATGPPRLGEGSLEPMLAHGEAMADHERKVRGFNEAQHTVERARNKERDAHQALTEAMDYEKNVFESLKSGAFWTLVGVNTSMVTTPQISADKFAAKAEGFHAKATHAASAAQDAALTPAQQRAQAAKAGKMSSRAAWAEKQSAKSQVVMDRLHSRTGISGSASRMLGSSVKGVPILGTAISAGVQIEQVVNDGKPVGKAGLSLAGGTAGGVLGAAAVGAMVGGPVGIVVGAGVGAVAAGVGSWLGEEGYDLATEGGDG</sequence>
<dbReference type="RefSeq" id="WP_154075746.1">
    <property type="nucleotide sequence ID" value="NZ_CP045929.1"/>
</dbReference>
<dbReference type="Gene3D" id="1.10.287.1060">
    <property type="entry name" value="ESAT-6-like"/>
    <property type="match status" value="1"/>
</dbReference>
<evidence type="ECO:0000259" key="2">
    <source>
        <dbReference type="Pfam" id="PF21725"/>
    </source>
</evidence>
<reference evidence="4" key="1">
    <citation type="submission" date="2019-11" db="EMBL/GenBank/DDBJ databases">
        <title>The complete genome sequence of Saccharopolyspora sp. E2A.</title>
        <authorList>
            <person name="Zhang G."/>
        </authorList>
    </citation>
    <scope>NUCLEOTIDE SEQUENCE [LARGE SCALE GENOMIC DNA]</scope>
    <source>
        <strain evidence="4">E2A</strain>
    </source>
</reference>
<feature type="compositionally biased region" description="Pro residues" evidence="1">
    <location>
        <begin position="114"/>
        <end position="128"/>
    </location>
</feature>
<keyword evidence="4" id="KW-1185">Reference proteome</keyword>
<evidence type="ECO:0000313" key="3">
    <source>
        <dbReference type="EMBL" id="QGK69146.1"/>
    </source>
</evidence>
<feature type="domain" description="Putative T7SS secretion signal" evidence="2">
    <location>
        <begin position="8"/>
        <end position="98"/>
    </location>
</feature>
<accession>A0A5Q3Q6U0</accession>
<dbReference type="EMBL" id="CP045929">
    <property type="protein sequence ID" value="QGK69146.1"/>
    <property type="molecule type" value="Genomic_DNA"/>
</dbReference>
<proteinExistence type="predicted"/>
<dbReference type="SUPFAM" id="SSF140453">
    <property type="entry name" value="EsxAB dimer-like"/>
    <property type="match status" value="1"/>
</dbReference>
<dbReference type="KEGG" id="sace:GIY23_05990"/>
<evidence type="ECO:0000313" key="4">
    <source>
        <dbReference type="Proteomes" id="UP000371041"/>
    </source>
</evidence>
<organism evidence="3 4">
    <name type="scientific">Allosaccharopolyspora coralli</name>
    <dbReference type="NCBI Taxonomy" id="2665642"/>
    <lineage>
        <taxon>Bacteria</taxon>
        <taxon>Bacillati</taxon>
        <taxon>Actinomycetota</taxon>
        <taxon>Actinomycetes</taxon>
        <taxon>Pseudonocardiales</taxon>
        <taxon>Pseudonocardiaceae</taxon>
        <taxon>Allosaccharopolyspora</taxon>
    </lineage>
</organism>
<dbReference type="InterPro" id="IPR049082">
    <property type="entry name" value="T7SS_signal"/>
</dbReference>
<dbReference type="Proteomes" id="UP000371041">
    <property type="component" value="Chromosome"/>
</dbReference>
<evidence type="ECO:0000256" key="1">
    <source>
        <dbReference type="SAM" id="MobiDB-lite"/>
    </source>
</evidence>
<dbReference type="InterPro" id="IPR036689">
    <property type="entry name" value="ESAT-6-like_sf"/>
</dbReference>
<protein>
    <recommendedName>
        <fullName evidence="2">Putative T7SS secretion signal domain-containing protein</fullName>
    </recommendedName>
</protein>
<dbReference type="Pfam" id="PF21725">
    <property type="entry name" value="T7SS_signal"/>
    <property type="match status" value="1"/>
</dbReference>